<dbReference type="InterPro" id="IPR038296">
    <property type="entry name" value="ParD_sf"/>
</dbReference>
<dbReference type="Proteomes" id="UP000471560">
    <property type="component" value="Unassembled WGS sequence"/>
</dbReference>
<reference evidence="3 5" key="2">
    <citation type="submission" date="2019-12" db="EMBL/GenBank/DDBJ databases">
        <title>Rhizobium genotypes associated with high levels of biological nitrogen fixation by grain legumes in a temperate-maritime cropping system.</title>
        <authorList>
            <person name="Maluk M."/>
            <person name="Francesc Ferrando Molina F."/>
            <person name="Lopez Del Egido L."/>
            <person name="Lafos M."/>
            <person name="Langarica-Fuentes A."/>
            <person name="Gebre Yohannes G."/>
            <person name="Young M.W."/>
            <person name="Martin P."/>
            <person name="Gantlett R."/>
            <person name="Kenicer G."/>
            <person name="Hawes C."/>
            <person name="Begg G.S."/>
            <person name="Quilliam R.S."/>
            <person name="Squire G.R."/>
            <person name="Poole P.S."/>
            <person name="Young P.W."/>
            <person name="Iannetta P.M."/>
            <person name="James E.K."/>
        </authorList>
    </citation>
    <scope>NUCLEOTIDE SEQUENCE [LARGE SCALE GENOMIC DNA]</scope>
    <source>
        <strain evidence="3 5">JHI1096</strain>
    </source>
</reference>
<sequence length="88" mass="10117">MPNVALGNHYEEFVRKQLESGRYNNASEVVRAGLRLLEDHEAARERWLNEEIPARYDDLVNKPGLGIPAETVRARFETKRRIDAAKAK</sequence>
<dbReference type="RefSeq" id="WP_064250361.1">
    <property type="nucleotide sequence ID" value="NZ_CAXURF020000001.1"/>
</dbReference>
<protein>
    <submittedName>
        <fullName evidence="4">CopG family transcriptional regulator</fullName>
    </submittedName>
    <submittedName>
        <fullName evidence="3">Type II toxin-antitoxin system ParD family antitoxin</fullName>
    </submittedName>
</protein>
<proteinExistence type="inferred from homology"/>
<dbReference type="InterPro" id="IPR010985">
    <property type="entry name" value="Ribbon_hlx_hlx"/>
</dbReference>
<dbReference type="eggNOG" id="COG3609">
    <property type="taxonomic scope" value="Bacteria"/>
</dbReference>
<dbReference type="NCBIfam" id="TIGR02606">
    <property type="entry name" value="antidote_CC2985"/>
    <property type="match status" value="1"/>
</dbReference>
<reference evidence="4" key="1">
    <citation type="submission" date="2016-04" db="EMBL/GenBank/DDBJ databases">
        <title>Fast-growing isolate from the root nodules of Vavilovia formosa.</title>
        <authorList>
            <person name="Kimeklis A."/>
            <person name="Safronova V."/>
            <person name="Belimov A."/>
            <person name="Andronov E."/>
        </authorList>
    </citation>
    <scope>NUCLEOTIDE SEQUENCE [LARGE SCALE GENOMIC DNA]</scope>
    <source>
        <strain evidence="4">Vaf-46</strain>
    </source>
</reference>
<gene>
    <name evidence="4" type="ORF">A4U53_33100</name>
    <name evidence="3" type="ORF">GR204_27375</name>
</gene>
<dbReference type="SUPFAM" id="SSF47598">
    <property type="entry name" value="Ribbon-helix-helix"/>
    <property type="match status" value="1"/>
</dbReference>
<dbReference type="Gene3D" id="6.10.10.120">
    <property type="entry name" value="Antitoxin ParD1-like"/>
    <property type="match status" value="1"/>
</dbReference>
<dbReference type="GO" id="GO:0006355">
    <property type="term" value="P:regulation of DNA-templated transcription"/>
    <property type="evidence" value="ECO:0007669"/>
    <property type="project" value="InterPro"/>
</dbReference>
<comment type="similarity">
    <text evidence="1">Belongs to the ParD antitoxin family.</text>
</comment>
<dbReference type="Pfam" id="PF03693">
    <property type="entry name" value="ParD_antitoxin"/>
    <property type="match status" value="1"/>
</dbReference>
<comment type="caution">
    <text evidence="4">The sequence shown here is derived from an EMBL/GenBank/DDBJ whole genome shotgun (WGS) entry which is preliminary data.</text>
</comment>
<evidence type="ECO:0000256" key="1">
    <source>
        <dbReference type="ARBA" id="ARBA00008580"/>
    </source>
</evidence>
<dbReference type="AlphaFoldDB" id="A0A179BC78"/>
<keyword evidence="2" id="KW-1277">Toxin-antitoxin system</keyword>
<name>A0A179BC78_RHILE</name>
<organism evidence="4">
    <name type="scientific">Rhizobium leguminosarum</name>
    <dbReference type="NCBI Taxonomy" id="384"/>
    <lineage>
        <taxon>Bacteria</taxon>
        <taxon>Pseudomonadati</taxon>
        <taxon>Pseudomonadota</taxon>
        <taxon>Alphaproteobacteria</taxon>
        <taxon>Hyphomicrobiales</taxon>
        <taxon>Rhizobiaceae</taxon>
        <taxon>Rhizobium/Agrobacterium group</taxon>
        <taxon>Rhizobium</taxon>
    </lineage>
</organism>
<evidence type="ECO:0000256" key="2">
    <source>
        <dbReference type="ARBA" id="ARBA00022649"/>
    </source>
</evidence>
<dbReference type="PANTHER" id="PTHR36582">
    <property type="entry name" value="ANTITOXIN PARD"/>
    <property type="match status" value="1"/>
</dbReference>
<dbReference type="EMBL" id="WUEZ01000038">
    <property type="protein sequence ID" value="NEI37639.1"/>
    <property type="molecule type" value="Genomic_DNA"/>
</dbReference>
<dbReference type="PANTHER" id="PTHR36582:SF2">
    <property type="entry name" value="ANTITOXIN PARD"/>
    <property type="match status" value="1"/>
</dbReference>
<accession>A0A179BC78</accession>
<dbReference type="EMBL" id="LWBS01000438">
    <property type="protein sequence ID" value="OAP89322.1"/>
    <property type="molecule type" value="Genomic_DNA"/>
</dbReference>
<dbReference type="InterPro" id="IPR022789">
    <property type="entry name" value="ParD"/>
</dbReference>
<evidence type="ECO:0000313" key="4">
    <source>
        <dbReference type="EMBL" id="OAP89322.1"/>
    </source>
</evidence>
<evidence type="ECO:0000313" key="5">
    <source>
        <dbReference type="Proteomes" id="UP000471560"/>
    </source>
</evidence>
<evidence type="ECO:0000313" key="3">
    <source>
        <dbReference type="EMBL" id="NEI37639.1"/>
    </source>
</evidence>